<proteinExistence type="predicted"/>
<keyword evidence="1" id="KW-1133">Transmembrane helix</keyword>
<dbReference type="EMBL" id="JASNVK010000008">
    <property type="protein sequence ID" value="MDK4300785.1"/>
    <property type="molecule type" value="Genomic_DNA"/>
</dbReference>
<evidence type="ECO:0000313" key="2">
    <source>
        <dbReference type="EMBL" id="MDK4300785.1"/>
    </source>
</evidence>
<organism evidence="2 3">
    <name type="scientific">Corynebacterium propinquum</name>
    <dbReference type="NCBI Taxonomy" id="43769"/>
    <lineage>
        <taxon>Bacteria</taxon>
        <taxon>Bacillati</taxon>
        <taxon>Actinomycetota</taxon>
        <taxon>Actinomycetes</taxon>
        <taxon>Mycobacteriales</taxon>
        <taxon>Corynebacteriaceae</taxon>
        <taxon>Corynebacterium</taxon>
    </lineage>
</organism>
<dbReference type="RefSeq" id="WP_259816323.1">
    <property type="nucleotide sequence ID" value="NZ_JALXON010000005.1"/>
</dbReference>
<gene>
    <name evidence="2" type="ORF">QPX45_05895</name>
</gene>
<evidence type="ECO:0000256" key="1">
    <source>
        <dbReference type="SAM" id="Phobius"/>
    </source>
</evidence>
<comment type="caution">
    <text evidence="2">The sequence shown here is derived from an EMBL/GenBank/DDBJ whole genome shotgun (WGS) entry which is preliminary data.</text>
</comment>
<accession>A0ABT7G230</accession>
<reference evidence="2 3" key="1">
    <citation type="submission" date="2023-05" db="EMBL/GenBank/DDBJ databases">
        <title>Metabolic capabilities are highly conserved among human nasal-associated Corynebacterium species in pangenomic analyses.</title>
        <authorList>
            <person name="Tran T.H."/>
            <person name="Roberts A.Q."/>
            <person name="Escapa I.F."/>
            <person name="Gao W."/>
            <person name="Conlan S."/>
            <person name="Kong H."/>
            <person name="Segre J.A."/>
            <person name="Kelly M.S."/>
            <person name="Lemon K.P."/>
        </authorList>
    </citation>
    <scope>NUCLEOTIDE SEQUENCE [LARGE SCALE GENOMIC DNA]</scope>
    <source>
        <strain evidence="2 3">KPL2811</strain>
    </source>
</reference>
<feature type="transmembrane region" description="Helical" evidence="1">
    <location>
        <begin position="37"/>
        <end position="57"/>
    </location>
</feature>
<keyword evidence="1" id="KW-0472">Membrane</keyword>
<sequence length="81" mass="8319">MSALMAISLVLGIIMLLGGTADSMLHPTSDKSIPLRNVALIAVGGLLIGVWAVELLLSSLIELPGTVINESVGGVENHLSD</sequence>
<dbReference type="Proteomes" id="UP001243856">
    <property type="component" value="Unassembled WGS sequence"/>
</dbReference>
<keyword evidence="1" id="KW-0812">Transmembrane</keyword>
<protein>
    <submittedName>
        <fullName evidence="2">Uncharacterized protein</fullName>
    </submittedName>
</protein>
<name>A0ABT7G230_9CORY</name>
<keyword evidence="3" id="KW-1185">Reference proteome</keyword>
<evidence type="ECO:0000313" key="3">
    <source>
        <dbReference type="Proteomes" id="UP001243856"/>
    </source>
</evidence>